<feature type="domain" description="Helicase-associated" evidence="1">
    <location>
        <begin position="260"/>
        <end position="326"/>
    </location>
</feature>
<sequence>MASMSTFSTRKKSPQTISPQIQRWILQVAQCVHEQQGRPAATILTPVWFKVPNKEPFAPHLHGISFSVSSFRREKREGRLDPRIVAALDEIGFVWDLKQHQWDLRLRALATYNRVFGHLCVPKMFVVPANDAEWEKDLWNFRLGSAVDHIRSGLTTVSEEHREALNAMGFVWDAHEYQWGRYILALETYKAIYGDVLVHCKFVVPENNAEWPETTWNLNLGAFVHDLRTELTSRSLKDERRAELYALGFVWAALDYQLHRNIRALERYKQLHGDLLVPLRLVVPSNDPDWPEDFADIHLGHFVGNIRSGVKTLTPSERETLDAMGFVWNADEYEWNRSLMALEAYKRNYGDLLVRYKFIVPDQDPAWPRQTWNLKLGYMVNNLRRRPISNAKKAQLDALGFVWRVRDSQASSVT</sequence>
<feature type="domain" description="Helicase-associated" evidence="1">
    <location>
        <begin position="99"/>
        <end position="170"/>
    </location>
</feature>
<dbReference type="Pfam" id="PF03457">
    <property type="entry name" value="HA"/>
    <property type="match status" value="4"/>
</dbReference>
<dbReference type="Proteomes" id="UP000481153">
    <property type="component" value="Unassembled WGS sequence"/>
</dbReference>
<dbReference type="VEuPathDB" id="FungiDB:AeMF1_008570"/>
<evidence type="ECO:0000313" key="2">
    <source>
        <dbReference type="EMBL" id="KAF0735159.1"/>
    </source>
</evidence>
<dbReference type="PANTHER" id="PTHR37066">
    <property type="entry name" value="HELICASE-ASSOCIATED"/>
    <property type="match status" value="1"/>
</dbReference>
<gene>
    <name evidence="2" type="ORF">Ae201684_008370</name>
</gene>
<accession>A0A6G0X5G5</accession>
<feature type="domain" description="Helicase-associated" evidence="1">
    <location>
        <begin position="332"/>
        <end position="401"/>
    </location>
</feature>
<dbReference type="EMBL" id="VJMJ01000101">
    <property type="protein sequence ID" value="KAF0735159.1"/>
    <property type="molecule type" value="Genomic_DNA"/>
</dbReference>
<dbReference type="InterPro" id="IPR005114">
    <property type="entry name" value="Helicase_assoc"/>
</dbReference>
<comment type="caution">
    <text evidence="2">The sequence shown here is derived from an EMBL/GenBank/DDBJ whole genome shotgun (WGS) entry which is preliminary data.</text>
</comment>
<organism evidence="2 3">
    <name type="scientific">Aphanomyces euteiches</name>
    <dbReference type="NCBI Taxonomy" id="100861"/>
    <lineage>
        <taxon>Eukaryota</taxon>
        <taxon>Sar</taxon>
        <taxon>Stramenopiles</taxon>
        <taxon>Oomycota</taxon>
        <taxon>Saprolegniomycetes</taxon>
        <taxon>Saprolegniales</taxon>
        <taxon>Verrucalvaceae</taxon>
        <taxon>Aphanomyces</taxon>
    </lineage>
</organism>
<proteinExistence type="predicted"/>
<name>A0A6G0X5G5_9STRA</name>
<evidence type="ECO:0000259" key="1">
    <source>
        <dbReference type="Pfam" id="PF03457"/>
    </source>
</evidence>
<keyword evidence="3" id="KW-1185">Reference proteome</keyword>
<dbReference type="PANTHER" id="PTHR37066:SF1">
    <property type="entry name" value="LNS2_PITP DOMAIN-CONTAINING PROTEIN"/>
    <property type="match status" value="1"/>
</dbReference>
<dbReference type="AlphaFoldDB" id="A0A6G0X5G5"/>
<feature type="domain" description="Helicase-associated" evidence="1">
    <location>
        <begin position="175"/>
        <end position="249"/>
    </location>
</feature>
<evidence type="ECO:0000313" key="3">
    <source>
        <dbReference type="Proteomes" id="UP000481153"/>
    </source>
</evidence>
<reference evidence="2 3" key="1">
    <citation type="submission" date="2019-07" db="EMBL/GenBank/DDBJ databases">
        <title>Genomics analysis of Aphanomyces spp. identifies a new class of oomycete effector associated with host adaptation.</title>
        <authorList>
            <person name="Gaulin E."/>
        </authorList>
    </citation>
    <scope>NUCLEOTIDE SEQUENCE [LARGE SCALE GENOMIC DNA]</scope>
    <source>
        <strain evidence="2 3">ATCC 201684</strain>
    </source>
</reference>
<protein>
    <recommendedName>
        <fullName evidence="1">Helicase-associated domain-containing protein</fullName>
    </recommendedName>
</protein>